<protein>
    <recommendedName>
        <fullName evidence="5">CENP-V/GFA domain-containing protein</fullName>
    </recommendedName>
</protein>
<dbReference type="InterPro" id="IPR011057">
    <property type="entry name" value="Mss4-like_sf"/>
</dbReference>
<dbReference type="GO" id="GO:0046872">
    <property type="term" value="F:metal ion binding"/>
    <property type="evidence" value="ECO:0007669"/>
    <property type="project" value="UniProtKB-KW"/>
</dbReference>
<dbReference type="SUPFAM" id="SSF51316">
    <property type="entry name" value="Mss4-like"/>
    <property type="match status" value="1"/>
</dbReference>
<dbReference type="EMBL" id="JAWRVG010000002">
    <property type="protein sequence ID" value="KAK4084263.1"/>
    <property type="molecule type" value="Genomic_DNA"/>
</dbReference>
<accession>A0AAE1IJ24</accession>
<sequence length="137" mass="15097">MRIVPRWLAQGSEFPRVRIHITPYAQVPELWEMDSTGSTYTANAVVPEASFKVTKGEPKFYDTIGDSGKKNRHFFCGNCGSPLFNKLDVMPGEVIIKSGGLDNGAADLKTVGVEFFCEQRLSFVPPAEGAKQLPRFG</sequence>
<keyword evidence="3" id="KW-0862">Zinc</keyword>
<keyword evidence="4" id="KW-0456">Lyase</keyword>
<evidence type="ECO:0000313" key="6">
    <source>
        <dbReference type="EMBL" id="KAK4084263.1"/>
    </source>
</evidence>
<proteinExistence type="inferred from homology"/>
<dbReference type="GO" id="GO:0016846">
    <property type="term" value="F:carbon-sulfur lyase activity"/>
    <property type="evidence" value="ECO:0007669"/>
    <property type="project" value="InterPro"/>
</dbReference>
<organism evidence="6 7">
    <name type="scientific">Trichoderma aggressivum f. europaeum</name>
    <dbReference type="NCBI Taxonomy" id="173218"/>
    <lineage>
        <taxon>Eukaryota</taxon>
        <taxon>Fungi</taxon>
        <taxon>Dikarya</taxon>
        <taxon>Ascomycota</taxon>
        <taxon>Pezizomycotina</taxon>
        <taxon>Sordariomycetes</taxon>
        <taxon>Hypocreomycetidae</taxon>
        <taxon>Hypocreales</taxon>
        <taxon>Hypocreaceae</taxon>
        <taxon>Trichoderma</taxon>
    </lineage>
</organism>
<evidence type="ECO:0000256" key="4">
    <source>
        <dbReference type="ARBA" id="ARBA00023239"/>
    </source>
</evidence>
<comment type="caution">
    <text evidence="6">The sequence shown here is derived from an EMBL/GenBank/DDBJ whole genome shotgun (WGS) entry which is preliminary data.</text>
</comment>
<dbReference type="GeneID" id="87922069"/>
<dbReference type="Gene3D" id="3.90.1590.10">
    <property type="entry name" value="glutathione-dependent formaldehyde- activating enzyme (gfa)"/>
    <property type="match status" value="1"/>
</dbReference>
<evidence type="ECO:0000259" key="5">
    <source>
        <dbReference type="Pfam" id="PF04828"/>
    </source>
</evidence>
<evidence type="ECO:0000256" key="3">
    <source>
        <dbReference type="ARBA" id="ARBA00022833"/>
    </source>
</evidence>
<dbReference type="AlphaFoldDB" id="A0AAE1IJ24"/>
<keyword evidence="7" id="KW-1185">Reference proteome</keyword>
<dbReference type="InterPro" id="IPR006913">
    <property type="entry name" value="CENP-V/GFA"/>
</dbReference>
<comment type="similarity">
    <text evidence="1">Belongs to the Gfa family.</text>
</comment>
<evidence type="ECO:0000256" key="1">
    <source>
        <dbReference type="ARBA" id="ARBA00005495"/>
    </source>
</evidence>
<dbReference type="Proteomes" id="UP001273209">
    <property type="component" value="Unassembled WGS sequence"/>
</dbReference>
<keyword evidence="2" id="KW-0479">Metal-binding</keyword>
<dbReference type="RefSeq" id="XP_062759967.1">
    <property type="nucleotide sequence ID" value="XM_062894563.1"/>
</dbReference>
<evidence type="ECO:0000256" key="2">
    <source>
        <dbReference type="ARBA" id="ARBA00022723"/>
    </source>
</evidence>
<feature type="domain" description="CENP-V/GFA" evidence="5">
    <location>
        <begin position="35"/>
        <end position="118"/>
    </location>
</feature>
<dbReference type="PANTHER" id="PTHR33337">
    <property type="entry name" value="GFA DOMAIN-CONTAINING PROTEIN"/>
    <property type="match status" value="1"/>
</dbReference>
<name>A0AAE1IJ24_9HYPO</name>
<gene>
    <name evidence="6" type="ORF">Triagg1_743</name>
</gene>
<dbReference type="PANTHER" id="PTHR33337:SF30">
    <property type="entry name" value="DUF636 DOMAIN PROTEIN (AFU_ORTHOLOGUE AFUA_1G03180)"/>
    <property type="match status" value="1"/>
</dbReference>
<dbReference type="Pfam" id="PF04828">
    <property type="entry name" value="GFA"/>
    <property type="match status" value="1"/>
</dbReference>
<reference evidence="6" key="1">
    <citation type="submission" date="2023-11" db="EMBL/GenBank/DDBJ databases">
        <title>The genome sequences of three competitors of mushroom-forming fungi.</title>
        <authorList>
            <person name="Beijen E."/>
            <person name="Ohm R.A."/>
        </authorList>
    </citation>
    <scope>NUCLEOTIDE SEQUENCE</scope>
    <source>
        <strain evidence="6">CBS 100526</strain>
    </source>
</reference>
<evidence type="ECO:0000313" key="7">
    <source>
        <dbReference type="Proteomes" id="UP001273209"/>
    </source>
</evidence>